<sequence length="152" mass="17339">MTKDIDPNKAASDARADRLNSWVTTHYRNQQEFIEKFGLNQGEISNIIKKKRVIGERKARKLESQTGMPEMYLDGIESGTTTRTTTLCDPSPASIRYAKFMHICQTIDNLEQDKKLSNQDIQMIEFVINHAETALNDLLEKYVRPSSKKSAS</sequence>
<organism evidence="1 2">
    <name type="scientific">Acinetobacter larvae</name>
    <dbReference type="NCBI Taxonomy" id="1789224"/>
    <lineage>
        <taxon>Bacteria</taxon>
        <taxon>Pseudomonadati</taxon>
        <taxon>Pseudomonadota</taxon>
        <taxon>Gammaproteobacteria</taxon>
        <taxon>Moraxellales</taxon>
        <taxon>Moraxellaceae</taxon>
        <taxon>Acinetobacter</taxon>
    </lineage>
</organism>
<dbReference type="EMBL" id="CP016895">
    <property type="protein sequence ID" value="AOA57557.1"/>
    <property type="molecule type" value="Genomic_DNA"/>
</dbReference>
<dbReference type="KEGG" id="ala:BFG52_03775"/>
<protein>
    <submittedName>
        <fullName evidence="1">Uncharacterized protein</fullName>
    </submittedName>
</protein>
<dbReference type="RefSeq" id="WP_067552834.1">
    <property type="nucleotide sequence ID" value="NZ_CP016895.1"/>
</dbReference>
<name>A0A1B2LX91_9GAMM</name>
<dbReference type="Proteomes" id="UP000093391">
    <property type="component" value="Chromosome"/>
</dbReference>
<reference evidence="1 2" key="1">
    <citation type="submission" date="2016-08" db="EMBL/GenBank/DDBJ databases">
        <authorList>
            <person name="Seilhamer J.J."/>
        </authorList>
    </citation>
    <scope>NUCLEOTIDE SEQUENCE [LARGE SCALE GENOMIC DNA]</scope>
    <source>
        <strain evidence="1 2">BRTC-1</strain>
    </source>
</reference>
<dbReference type="AlphaFoldDB" id="A0A1B2LX91"/>
<evidence type="ECO:0000313" key="2">
    <source>
        <dbReference type="Proteomes" id="UP000093391"/>
    </source>
</evidence>
<dbReference type="STRING" id="1789224.BFG52_03775"/>
<keyword evidence="2" id="KW-1185">Reference proteome</keyword>
<dbReference type="OrthoDB" id="6693048at2"/>
<evidence type="ECO:0000313" key="1">
    <source>
        <dbReference type="EMBL" id="AOA57557.1"/>
    </source>
</evidence>
<gene>
    <name evidence="1" type="ORF">BFG52_03775</name>
</gene>
<accession>A0A1B2LX91</accession>
<proteinExistence type="predicted"/>